<sequence>MFHFVPGVPCLKVERSTAIFCCLSHFAYKNPRLGYVRPLSVAHLCGVNNF</sequence>
<name>A0A223P0V3_9SPHI</name>
<reference evidence="1 2" key="1">
    <citation type="submission" date="2017-08" db="EMBL/GenBank/DDBJ databases">
        <title>Complete genome sequence of Mucilaginibacter sp. strain BJC16-A31.</title>
        <authorList>
            <consortium name="Henan University of Science and Technology"/>
            <person name="You X."/>
        </authorList>
    </citation>
    <scope>NUCLEOTIDE SEQUENCE [LARGE SCALE GENOMIC DNA]</scope>
    <source>
        <strain evidence="1 2">BJC16-A31</strain>
    </source>
</reference>
<evidence type="ECO:0000313" key="1">
    <source>
        <dbReference type="EMBL" id="ASU35471.1"/>
    </source>
</evidence>
<dbReference type="Proteomes" id="UP000215002">
    <property type="component" value="Chromosome"/>
</dbReference>
<gene>
    <name evidence="1" type="ORF">MuYL_3586</name>
</gene>
<evidence type="ECO:0000313" key="2">
    <source>
        <dbReference type="Proteomes" id="UP000215002"/>
    </source>
</evidence>
<dbReference type="EMBL" id="CP022743">
    <property type="protein sequence ID" value="ASU35471.1"/>
    <property type="molecule type" value="Genomic_DNA"/>
</dbReference>
<accession>A0A223P0V3</accession>
<organism evidence="1 2">
    <name type="scientific">Mucilaginibacter xinganensis</name>
    <dbReference type="NCBI Taxonomy" id="1234841"/>
    <lineage>
        <taxon>Bacteria</taxon>
        <taxon>Pseudomonadati</taxon>
        <taxon>Bacteroidota</taxon>
        <taxon>Sphingobacteriia</taxon>
        <taxon>Sphingobacteriales</taxon>
        <taxon>Sphingobacteriaceae</taxon>
        <taxon>Mucilaginibacter</taxon>
    </lineage>
</organism>
<dbReference type="AlphaFoldDB" id="A0A223P0V3"/>
<dbReference type="KEGG" id="muc:MuYL_3586"/>
<protein>
    <submittedName>
        <fullName evidence="1">Uncharacterized protein</fullName>
    </submittedName>
</protein>
<proteinExistence type="predicted"/>
<keyword evidence="2" id="KW-1185">Reference proteome</keyword>